<dbReference type="InterPro" id="IPR023367">
    <property type="entry name" value="Peptidase_M42_dom2"/>
</dbReference>
<dbReference type="GO" id="GO:0004177">
    <property type="term" value="F:aminopeptidase activity"/>
    <property type="evidence" value="ECO:0007669"/>
    <property type="project" value="UniProtKB-UniRule"/>
</dbReference>
<evidence type="ECO:0000256" key="1">
    <source>
        <dbReference type="ARBA" id="ARBA00006272"/>
    </source>
</evidence>
<dbReference type="SUPFAM" id="SSF101821">
    <property type="entry name" value="Aminopeptidase/glucanase lid domain"/>
    <property type="match status" value="1"/>
</dbReference>
<dbReference type="GO" id="GO:0006508">
    <property type="term" value="P:proteolysis"/>
    <property type="evidence" value="ECO:0007669"/>
    <property type="project" value="UniProtKB-KW"/>
</dbReference>
<keyword evidence="5" id="KW-0378">Hydrolase</keyword>
<dbReference type="InterPro" id="IPR008007">
    <property type="entry name" value="Peptidase_M42"/>
</dbReference>
<evidence type="ECO:0000256" key="6">
    <source>
        <dbReference type="PIRNR" id="PIRNR001123"/>
    </source>
</evidence>
<evidence type="ECO:0000256" key="8">
    <source>
        <dbReference type="PIRSR" id="PIRSR001123-2"/>
    </source>
</evidence>
<evidence type="ECO:0000256" key="5">
    <source>
        <dbReference type="ARBA" id="ARBA00022801"/>
    </source>
</evidence>
<feature type="binding site" evidence="8">
    <location>
        <position position="207"/>
    </location>
    <ligand>
        <name>Zn(2+)</name>
        <dbReference type="ChEBI" id="CHEBI:29105"/>
        <label>1</label>
    </ligand>
</feature>
<dbReference type="RefSeq" id="WP_035145549.1">
    <property type="nucleotide sequence ID" value="NZ_JAAZWO010000055.1"/>
</dbReference>
<dbReference type="PANTHER" id="PTHR32481">
    <property type="entry name" value="AMINOPEPTIDASE"/>
    <property type="match status" value="1"/>
</dbReference>
<comment type="similarity">
    <text evidence="1 6">Belongs to the peptidase M42 family.</text>
</comment>
<dbReference type="InterPro" id="IPR051464">
    <property type="entry name" value="Peptidase_M42_aminopept"/>
</dbReference>
<dbReference type="AlphaFoldDB" id="A0A923EDL8"/>
<sequence length="314" mass="35236">MDKLLNILVNTFGVSGSEDSIKEIIRKELRDVQCIIKEDVLGNLIVKVGEGKEKIMLCSHMDSIGLLVSFIEENGLIRVEKTGDFNYEDVSHSIIKFKNGTIGKLILKDKELYIDIGLKKREEVLKVVEEGDQACFFGELMEMGNKNLIAPNLDNRVGCYILITLLKRVKNLNKEVYFLFSTQEELGARGARAAAYSINPDYCIVVDLEEANNLCRKSNIKLGDGPAIKVMDKTLIIHHEVKKMLEESADLSKVKIQYSVSNSRSEGGTIHKERMGIKTGELSIPCKYKHCASEIVNINDIENSIKLLESLLIN</sequence>
<comment type="cofactor">
    <cofactor evidence="8">
        <name>a divalent metal cation</name>
        <dbReference type="ChEBI" id="CHEBI:60240"/>
    </cofactor>
    <text evidence="8">Binds 2 divalent metal cations per subunit.</text>
</comment>
<feature type="binding site" evidence="8">
    <location>
        <position position="154"/>
    </location>
    <ligand>
        <name>Zn(2+)</name>
        <dbReference type="ChEBI" id="CHEBI:29105"/>
        <label>1</label>
    </ligand>
</feature>
<keyword evidence="10" id="KW-1185">Reference proteome</keyword>
<evidence type="ECO:0000313" key="9">
    <source>
        <dbReference type="EMBL" id="MBC2400174.1"/>
    </source>
</evidence>
<protein>
    <submittedName>
        <fullName evidence="9">M42 family peptidase</fullName>
    </submittedName>
</protein>
<dbReference type="Pfam" id="PF05343">
    <property type="entry name" value="Peptidase_M42"/>
    <property type="match status" value="1"/>
</dbReference>
<keyword evidence="3" id="KW-0645">Protease</keyword>
<comment type="caution">
    <text evidence="9">The sequence shown here is derived from an EMBL/GenBank/DDBJ whole genome shotgun (WGS) entry which is preliminary data.</text>
</comment>
<feature type="binding site" evidence="8">
    <location>
        <position position="185"/>
    </location>
    <ligand>
        <name>Zn(2+)</name>
        <dbReference type="ChEBI" id="CHEBI:29105"/>
        <label>2</label>
    </ligand>
</feature>
<reference evidence="9 10" key="1">
    <citation type="submission" date="2020-04" db="EMBL/GenBank/DDBJ databases">
        <title>Genomic insights into acetone-butanol-ethanol (ABE) fermentation by sequencing solventogenic clostridia strains.</title>
        <authorList>
            <person name="Brown S."/>
        </authorList>
    </citation>
    <scope>NUCLEOTIDE SEQUENCE [LARGE SCALE GENOMIC DNA]</scope>
    <source>
        <strain evidence="9 10">DJ011</strain>
    </source>
</reference>
<accession>A0A923EDL8</accession>
<dbReference type="PANTHER" id="PTHR32481:SF0">
    <property type="entry name" value="AMINOPEPTIDASE YPDE-RELATED"/>
    <property type="match status" value="1"/>
</dbReference>
<dbReference type="Gene3D" id="2.40.30.40">
    <property type="entry name" value="Peptidase M42, domain 2"/>
    <property type="match status" value="1"/>
</dbReference>
<evidence type="ECO:0000313" key="10">
    <source>
        <dbReference type="Proteomes" id="UP000563151"/>
    </source>
</evidence>
<dbReference type="Proteomes" id="UP000563151">
    <property type="component" value="Unassembled WGS sequence"/>
</dbReference>
<feature type="active site" description="Proton acceptor" evidence="7">
    <location>
        <position position="184"/>
    </location>
</feature>
<dbReference type="Gene3D" id="3.40.630.10">
    <property type="entry name" value="Zn peptidases"/>
    <property type="match status" value="1"/>
</dbReference>
<dbReference type="SUPFAM" id="SSF53187">
    <property type="entry name" value="Zn-dependent exopeptidases"/>
    <property type="match status" value="1"/>
</dbReference>
<name>A0A923EDL8_CLOTT</name>
<dbReference type="GO" id="GO:0046872">
    <property type="term" value="F:metal ion binding"/>
    <property type="evidence" value="ECO:0007669"/>
    <property type="project" value="UniProtKB-UniRule"/>
</dbReference>
<evidence type="ECO:0000256" key="4">
    <source>
        <dbReference type="ARBA" id="ARBA00022723"/>
    </source>
</evidence>
<feature type="binding site" evidence="8">
    <location>
        <position position="290"/>
    </location>
    <ligand>
        <name>Zn(2+)</name>
        <dbReference type="ChEBI" id="CHEBI:29105"/>
        <label>2</label>
    </ligand>
</feature>
<dbReference type="PIRSF" id="PIRSF001123">
    <property type="entry name" value="PepA_GA"/>
    <property type="match status" value="1"/>
</dbReference>
<evidence type="ECO:0000256" key="2">
    <source>
        <dbReference type="ARBA" id="ARBA00022438"/>
    </source>
</evidence>
<feature type="binding site" evidence="8">
    <location>
        <position position="60"/>
    </location>
    <ligand>
        <name>Zn(2+)</name>
        <dbReference type="ChEBI" id="CHEBI:29105"/>
        <label>1</label>
    </ligand>
</feature>
<organism evidence="9 10">
    <name type="scientific">Clostridium tetanomorphum</name>
    <dbReference type="NCBI Taxonomy" id="1553"/>
    <lineage>
        <taxon>Bacteria</taxon>
        <taxon>Bacillati</taxon>
        <taxon>Bacillota</taxon>
        <taxon>Clostridia</taxon>
        <taxon>Eubacteriales</taxon>
        <taxon>Clostridiaceae</taxon>
        <taxon>Clostridium</taxon>
    </lineage>
</organism>
<evidence type="ECO:0000256" key="3">
    <source>
        <dbReference type="ARBA" id="ARBA00022670"/>
    </source>
</evidence>
<dbReference type="EMBL" id="JAAZWO010000055">
    <property type="protein sequence ID" value="MBC2400174.1"/>
    <property type="molecule type" value="Genomic_DNA"/>
</dbReference>
<keyword evidence="4 8" id="KW-0479">Metal-binding</keyword>
<proteinExistence type="inferred from homology"/>
<gene>
    <name evidence="9" type="ORF">HGG79_20850</name>
</gene>
<feature type="binding site" evidence="8">
    <location>
        <position position="154"/>
    </location>
    <ligand>
        <name>Zn(2+)</name>
        <dbReference type="ChEBI" id="CHEBI:29105"/>
        <label>2</label>
    </ligand>
</feature>
<keyword evidence="2" id="KW-0031">Aminopeptidase</keyword>
<evidence type="ECO:0000256" key="7">
    <source>
        <dbReference type="PIRSR" id="PIRSR001123-1"/>
    </source>
</evidence>